<comment type="caution">
    <text evidence="6">The sequence shown here is derived from an EMBL/GenBank/DDBJ whole genome shotgun (WGS) entry which is preliminary data.</text>
</comment>
<keyword evidence="7" id="KW-1185">Reference proteome</keyword>
<keyword evidence="2 4" id="KW-0238">DNA-binding</keyword>
<evidence type="ECO:0000256" key="1">
    <source>
        <dbReference type="ARBA" id="ARBA00023015"/>
    </source>
</evidence>
<evidence type="ECO:0000256" key="4">
    <source>
        <dbReference type="PROSITE-ProRule" id="PRU00335"/>
    </source>
</evidence>
<feature type="DNA-binding region" description="H-T-H motif" evidence="4">
    <location>
        <begin position="37"/>
        <end position="56"/>
    </location>
</feature>
<dbReference type="Gene3D" id="1.10.10.60">
    <property type="entry name" value="Homeodomain-like"/>
    <property type="match status" value="1"/>
</dbReference>
<dbReference type="PRINTS" id="PR00455">
    <property type="entry name" value="HTHTETR"/>
</dbReference>
<name>A0ABX9UJY8_9CORY</name>
<dbReference type="InterPro" id="IPR009057">
    <property type="entry name" value="Homeodomain-like_sf"/>
</dbReference>
<gene>
    <name evidence="6" type="ORF">EAW56_09010</name>
</gene>
<evidence type="ECO:0000313" key="7">
    <source>
        <dbReference type="Proteomes" id="UP000266886"/>
    </source>
</evidence>
<keyword evidence="1" id="KW-0805">Transcription regulation</keyword>
<dbReference type="EMBL" id="RDRE01000015">
    <property type="protein sequence ID" value="RMD18520.1"/>
    <property type="molecule type" value="Genomic_DNA"/>
</dbReference>
<dbReference type="InterPro" id="IPR036271">
    <property type="entry name" value="Tet_transcr_reg_TetR-rel_C_sf"/>
</dbReference>
<evidence type="ECO:0000313" key="6">
    <source>
        <dbReference type="EMBL" id="RMD18520.1"/>
    </source>
</evidence>
<feature type="domain" description="HTH tetR-type" evidence="5">
    <location>
        <begin position="14"/>
        <end position="74"/>
    </location>
</feature>
<dbReference type="InterPro" id="IPR041490">
    <property type="entry name" value="KstR2_TetR_C"/>
</dbReference>
<evidence type="ECO:0000259" key="5">
    <source>
        <dbReference type="PROSITE" id="PS50977"/>
    </source>
</evidence>
<dbReference type="SUPFAM" id="SSF48498">
    <property type="entry name" value="Tetracyclin repressor-like, C-terminal domain"/>
    <property type="match status" value="1"/>
</dbReference>
<dbReference type="Gene3D" id="1.10.357.10">
    <property type="entry name" value="Tetracycline Repressor, domain 2"/>
    <property type="match status" value="1"/>
</dbReference>
<sequence length="201" mass="21967">MGQTDTSPGRGRPGYTRDEVIAEAIDEFLDRGYEATSMGSLAQRLGVSKSAIYHHVSSKEQLLEEATTVALDALSSVVDQAQGLDGGIEHKLRFLIDGAVKVLGERQAEIALLLRLRGNSDVEKRALDRRRAITGTMVELVAEGQEAGVIRSDILPGVAARLIFGVVNSMVDWYQPQGESPLDELADMVQRFVWEGVSCRR</sequence>
<dbReference type="SUPFAM" id="SSF46689">
    <property type="entry name" value="Homeodomain-like"/>
    <property type="match status" value="1"/>
</dbReference>
<accession>A0ABX9UJY8</accession>
<dbReference type="PANTHER" id="PTHR30055:SF234">
    <property type="entry name" value="HTH-TYPE TRANSCRIPTIONAL REGULATOR BETI"/>
    <property type="match status" value="1"/>
</dbReference>
<dbReference type="Pfam" id="PF17932">
    <property type="entry name" value="TetR_C_24"/>
    <property type="match status" value="1"/>
</dbReference>
<organism evidence="6 7">
    <name type="scientific">Corynebacterium gottingense</name>
    <dbReference type="NCBI Taxonomy" id="2041036"/>
    <lineage>
        <taxon>Bacteria</taxon>
        <taxon>Bacillati</taxon>
        <taxon>Actinomycetota</taxon>
        <taxon>Actinomycetes</taxon>
        <taxon>Mycobacteriales</taxon>
        <taxon>Corynebacteriaceae</taxon>
        <taxon>Corynebacterium</taxon>
    </lineage>
</organism>
<reference evidence="6 7" key="1">
    <citation type="submission" date="2018-10" db="EMBL/GenBank/DDBJ databases">
        <title>Whole genome sequence of Corynebacterium gottingense DSM 130494T.</title>
        <authorList>
            <person name="Bernier A.-M."/>
            <person name="Bernard K."/>
        </authorList>
    </citation>
    <scope>NUCLEOTIDE SEQUENCE [LARGE SCALE GENOMIC DNA]</scope>
    <source>
        <strain evidence="6 7">DSM 103494</strain>
    </source>
</reference>
<evidence type="ECO:0000256" key="3">
    <source>
        <dbReference type="ARBA" id="ARBA00023163"/>
    </source>
</evidence>
<protein>
    <submittedName>
        <fullName evidence="6">TetR/AcrR family transcriptional regulator</fullName>
    </submittedName>
</protein>
<dbReference type="InterPro" id="IPR001647">
    <property type="entry name" value="HTH_TetR"/>
</dbReference>
<dbReference type="InterPro" id="IPR050109">
    <property type="entry name" value="HTH-type_TetR-like_transc_reg"/>
</dbReference>
<dbReference type="Pfam" id="PF00440">
    <property type="entry name" value="TetR_N"/>
    <property type="match status" value="1"/>
</dbReference>
<dbReference type="PANTHER" id="PTHR30055">
    <property type="entry name" value="HTH-TYPE TRANSCRIPTIONAL REGULATOR RUTR"/>
    <property type="match status" value="1"/>
</dbReference>
<dbReference type="Proteomes" id="UP000266886">
    <property type="component" value="Unassembled WGS sequence"/>
</dbReference>
<proteinExistence type="predicted"/>
<evidence type="ECO:0000256" key="2">
    <source>
        <dbReference type="ARBA" id="ARBA00023125"/>
    </source>
</evidence>
<dbReference type="RefSeq" id="WP_095545625.1">
    <property type="nucleotide sequence ID" value="NZ_CBCRWO010000018.1"/>
</dbReference>
<dbReference type="PROSITE" id="PS50977">
    <property type="entry name" value="HTH_TETR_2"/>
    <property type="match status" value="1"/>
</dbReference>
<keyword evidence="3" id="KW-0804">Transcription</keyword>